<evidence type="ECO:0000313" key="2">
    <source>
        <dbReference type="Proteomes" id="UP000663722"/>
    </source>
</evidence>
<proteinExistence type="predicted"/>
<dbReference type="Proteomes" id="UP000663722">
    <property type="component" value="Chromosome"/>
</dbReference>
<accession>A0A975BXJ9</accession>
<reference evidence="1" key="1">
    <citation type="journal article" date="2021" name="Microb. Physiol.">
        <title>Proteogenomic Insights into the Physiology of Marine, Sulfate-Reducing, Filamentous Desulfonema limicola and Desulfonema magnum.</title>
        <authorList>
            <person name="Schnaars V."/>
            <person name="Wohlbrand L."/>
            <person name="Scheve S."/>
            <person name="Hinrichs C."/>
            <person name="Reinhardt R."/>
            <person name="Rabus R."/>
        </authorList>
    </citation>
    <scope>NUCLEOTIDE SEQUENCE</scope>
    <source>
        <strain evidence="1">4be13</strain>
    </source>
</reference>
<evidence type="ECO:0000313" key="1">
    <source>
        <dbReference type="EMBL" id="QTA93666.1"/>
    </source>
</evidence>
<name>A0A975BXJ9_9BACT</name>
<dbReference type="KEGG" id="dmm:dnm_097700"/>
<dbReference type="EMBL" id="CP061800">
    <property type="protein sequence ID" value="QTA93666.1"/>
    <property type="molecule type" value="Genomic_DNA"/>
</dbReference>
<dbReference type="AlphaFoldDB" id="A0A975BXJ9"/>
<sequence length="47" mass="5055">MPPTRALPNGSGVQKFYFCACEKTFFALRIIYCALSPGRNAADPGSS</sequence>
<protein>
    <submittedName>
        <fullName evidence="1">Uncharacterized protein</fullName>
    </submittedName>
</protein>
<keyword evidence="2" id="KW-1185">Reference proteome</keyword>
<gene>
    <name evidence="1" type="ORF">dnm_097700</name>
</gene>
<organism evidence="1 2">
    <name type="scientific">Desulfonema magnum</name>
    <dbReference type="NCBI Taxonomy" id="45655"/>
    <lineage>
        <taxon>Bacteria</taxon>
        <taxon>Pseudomonadati</taxon>
        <taxon>Thermodesulfobacteriota</taxon>
        <taxon>Desulfobacteria</taxon>
        <taxon>Desulfobacterales</taxon>
        <taxon>Desulfococcaceae</taxon>
        <taxon>Desulfonema</taxon>
    </lineage>
</organism>